<dbReference type="InterPro" id="IPR037272">
    <property type="entry name" value="SNS_sf"/>
</dbReference>
<dbReference type="Proteomes" id="UP000663832">
    <property type="component" value="Unassembled WGS sequence"/>
</dbReference>
<dbReference type="PANTHER" id="PTHR11616">
    <property type="entry name" value="SODIUM/CHLORIDE DEPENDENT TRANSPORTER"/>
    <property type="match status" value="1"/>
</dbReference>
<comment type="caution">
    <text evidence="8">The sequence shown here is derived from an EMBL/GenBank/DDBJ whole genome shotgun (WGS) entry which is preliminary data.</text>
</comment>
<sequence length="206" mass="22993">MQLIEEIGDHFLQQADYNQQLLNLYTRKNDATKLIAYFTAIVPYIVLLILIIQSSLLKGAVEGIKFYVIPRWDLVAEFETWQAAASQVFFSLGLSFGSLMAYSASNKFKNNFFRQMCIVVSCDCLTEVFAGFAVVATIGYLATELKEPVEKYAQSSGPGLAFITYPEAISHMPASSIFSILFFLMLLALGLGSQVNSNNNILIYIY</sequence>
<evidence type="ECO:0000256" key="1">
    <source>
        <dbReference type="ARBA" id="ARBA00004141"/>
    </source>
</evidence>
<proteinExistence type="predicted"/>
<evidence type="ECO:0000313" key="11">
    <source>
        <dbReference type="Proteomes" id="UP000663877"/>
    </source>
</evidence>
<evidence type="ECO:0000256" key="3">
    <source>
        <dbReference type="ARBA" id="ARBA00022692"/>
    </source>
</evidence>
<keyword evidence="5 7" id="KW-0472">Membrane</keyword>
<feature type="transmembrane region" description="Helical" evidence="7">
    <location>
        <begin position="116"/>
        <end position="142"/>
    </location>
</feature>
<evidence type="ECO:0000256" key="7">
    <source>
        <dbReference type="SAM" id="Phobius"/>
    </source>
</evidence>
<feature type="transmembrane region" description="Helical" evidence="7">
    <location>
        <begin position="84"/>
        <end position="104"/>
    </location>
</feature>
<dbReference type="EMBL" id="CAJNOI010001472">
    <property type="protein sequence ID" value="CAF1416223.1"/>
    <property type="molecule type" value="Genomic_DNA"/>
</dbReference>
<feature type="transmembrane region" description="Helical" evidence="7">
    <location>
        <begin position="34"/>
        <end position="52"/>
    </location>
</feature>
<evidence type="ECO:0000313" key="9">
    <source>
        <dbReference type="EMBL" id="CAF1619198.1"/>
    </source>
</evidence>
<dbReference type="EMBL" id="CAJNOM010001795">
    <property type="protein sequence ID" value="CAF1619198.1"/>
    <property type="molecule type" value="Genomic_DNA"/>
</dbReference>
<organism evidence="8 11">
    <name type="scientific">Adineta steineri</name>
    <dbReference type="NCBI Taxonomy" id="433720"/>
    <lineage>
        <taxon>Eukaryota</taxon>
        <taxon>Metazoa</taxon>
        <taxon>Spiralia</taxon>
        <taxon>Gnathifera</taxon>
        <taxon>Rotifera</taxon>
        <taxon>Eurotatoria</taxon>
        <taxon>Bdelloidea</taxon>
        <taxon>Adinetida</taxon>
        <taxon>Adinetidae</taxon>
        <taxon>Adineta</taxon>
    </lineage>
</organism>
<accession>A0A815MCC0</accession>
<dbReference type="PROSITE" id="PS50267">
    <property type="entry name" value="NA_NEUROTRAN_SYMP_3"/>
    <property type="match status" value="1"/>
</dbReference>
<dbReference type="OrthoDB" id="6581954at2759"/>
<evidence type="ECO:0000256" key="2">
    <source>
        <dbReference type="ARBA" id="ARBA00022448"/>
    </source>
</evidence>
<keyword evidence="10" id="KW-1185">Reference proteome</keyword>
<keyword evidence="6" id="KW-0479">Metal-binding</keyword>
<protein>
    <submittedName>
        <fullName evidence="8">Uncharacterized protein</fullName>
    </submittedName>
</protein>
<evidence type="ECO:0000256" key="5">
    <source>
        <dbReference type="ARBA" id="ARBA00023136"/>
    </source>
</evidence>
<name>A0A815MCC0_9BILA</name>
<dbReference type="GO" id="GO:0005886">
    <property type="term" value="C:plasma membrane"/>
    <property type="evidence" value="ECO:0007669"/>
    <property type="project" value="TreeGrafter"/>
</dbReference>
<feature type="transmembrane region" description="Helical" evidence="7">
    <location>
        <begin position="174"/>
        <end position="192"/>
    </location>
</feature>
<keyword evidence="3 7" id="KW-0812">Transmembrane</keyword>
<feature type="binding site" evidence="6">
    <location>
        <position position="189"/>
    </location>
    <ligand>
        <name>Na(+)</name>
        <dbReference type="ChEBI" id="CHEBI:29101"/>
        <label>1</label>
    </ligand>
</feature>
<evidence type="ECO:0000256" key="4">
    <source>
        <dbReference type="ARBA" id="ARBA00022989"/>
    </source>
</evidence>
<feature type="binding site" evidence="6">
    <location>
        <position position="193"/>
    </location>
    <ligand>
        <name>Na(+)</name>
        <dbReference type="ChEBI" id="CHEBI:29101"/>
        <label>1</label>
    </ligand>
</feature>
<dbReference type="Pfam" id="PF00209">
    <property type="entry name" value="SNF"/>
    <property type="match status" value="1"/>
</dbReference>
<dbReference type="GO" id="GO:0035725">
    <property type="term" value="P:sodium ion transmembrane transport"/>
    <property type="evidence" value="ECO:0007669"/>
    <property type="project" value="TreeGrafter"/>
</dbReference>
<evidence type="ECO:0000313" key="10">
    <source>
        <dbReference type="Proteomes" id="UP000663832"/>
    </source>
</evidence>
<dbReference type="Proteomes" id="UP000663877">
    <property type="component" value="Unassembled WGS sequence"/>
</dbReference>
<keyword evidence="6" id="KW-0915">Sodium</keyword>
<feature type="binding site" evidence="6">
    <location>
        <position position="91"/>
    </location>
    <ligand>
        <name>Na(+)</name>
        <dbReference type="ChEBI" id="CHEBI:29101"/>
        <label>1</label>
    </ligand>
</feature>
<gene>
    <name evidence="8" type="ORF">BJG266_LOCUS38507</name>
    <name evidence="9" type="ORF">QVE165_LOCUS55379</name>
</gene>
<dbReference type="PRINTS" id="PR00176">
    <property type="entry name" value="NANEUSMPORT"/>
</dbReference>
<comment type="subcellular location">
    <subcellularLocation>
        <location evidence="1">Membrane</location>
        <topology evidence="1">Multi-pass membrane protein</topology>
    </subcellularLocation>
</comment>
<dbReference type="GO" id="GO:0046872">
    <property type="term" value="F:metal ion binding"/>
    <property type="evidence" value="ECO:0007669"/>
    <property type="project" value="UniProtKB-KW"/>
</dbReference>
<dbReference type="InterPro" id="IPR000175">
    <property type="entry name" value="Na/ntran_symport"/>
</dbReference>
<evidence type="ECO:0000313" key="8">
    <source>
        <dbReference type="EMBL" id="CAF1416223.1"/>
    </source>
</evidence>
<reference evidence="8" key="1">
    <citation type="submission" date="2021-02" db="EMBL/GenBank/DDBJ databases">
        <authorList>
            <person name="Nowell W R."/>
        </authorList>
    </citation>
    <scope>NUCLEOTIDE SEQUENCE</scope>
</reference>
<keyword evidence="4 7" id="KW-1133">Transmembrane helix</keyword>
<keyword evidence="2" id="KW-0813">Transport</keyword>
<evidence type="ECO:0000256" key="6">
    <source>
        <dbReference type="PIRSR" id="PIRSR600175-1"/>
    </source>
</evidence>
<dbReference type="PANTHER" id="PTHR11616:SF240">
    <property type="entry name" value="BLOATED TUBULES, ISOFORM B-RELATED"/>
    <property type="match status" value="1"/>
</dbReference>
<dbReference type="SUPFAM" id="SSF161070">
    <property type="entry name" value="SNF-like"/>
    <property type="match status" value="1"/>
</dbReference>
<dbReference type="AlphaFoldDB" id="A0A815MCC0"/>